<evidence type="ECO:0000313" key="1">
    <source>
        <dbReference type="EMBL" id="CAB4896527.1"/>
    </source>
</evidence>
<dbReference type="AlphaFoldDB" id="A0A6J7FM38"/>
<proteinExistence type="predicted"/>
<reference evidence="1" key="1">
    <citation type="submission" date="2020-05" db="EMBL/GenBank/DDBJ databases">
        <authorList>
            <person name="Chiriac C."/>
            <person name="Salcher M."/>
            <person name="Ghai R."/>
            <person name="Kavagutti S V."/>
        </authorList>
    </citation>
    <scope>NUCLEOTIDE SEQUENCE</scope>
</reference>
<protein>
    <submittedName>
        <fullName evidence="1">Unannotated protein</fullName>
    </submittedName>
</protein>
<gene>
    <name evidence="1" type="ORF">UFOPK3564_00333</name>
</gene>
<organism evidence="1">
    <name type="scientific">freshwater metagenome</name>
    <dbReference type="NCBI Taxonomy" id="449393"/>
    <lineage>
        <taxon>unclassified sequences</taxon>
        <taxon>metagenomes</taxon>
        <taxon>ecological metagenomes</taxon>
    </lineage>
</organism>
<sequence length="53" mass="5831">MIRAVVALQVHLGVPIEKGLQMDPQLSDALIREAALVQQHQQPERHTSDGYAA</sequence>
<accession>A0A6J7FM38</accession>
<dbReference type="EMBL" id="CAFBMK010000010">
    <property type="protein sequence ID" value="CAB4896527.1"/>
    <property type="molecule type" value="Genomic_DNA"/>
</dbReference>
<name>A0A6J7FM38_9ZZZZ</name>